<comment type="caution">
    <text evidence="2">The sequence shown here is derived from an EMBL/GenBank/DDBJ whole genome shotgun (WGS) entry which is preliminary data.</text>
</comment>
<dbReference type="OrthoDB" id="10410974at2759"/>
<reference evidence="2" key="1">
    <citation type="submission" date="2021-06" db="EMBL/GenBank/DDBJ databases">
        <authorList>
            <person name="Kallberg Y."/>
            <person name="Tangrot J."/>
            <person name="Rosling A."/>
        </authorList>
    </citation>
    <scope>NUCLEOTIDE SEQUENCE</scope>
    <source>
        <strain evidence="2">MA453B</strain>
    </source>
</reference>
<feature type="compositionally biased region" description="Low complexity" evidence="1">
    <location>
        <begin position="117"/>
        <end position="137"/>
    </location>
</feature>
<accession>A0A9N9HNC7</accession>
<organism evidence="2 3">
    <name type="scientific">Dentiscutata erythropus</name>
    <dbReference type="NCBI Taxonomy" id="1348616"/>
    <lineage>
        <taxon>Eukaryota</taxon>
        <taxon>Fungi</taxon>
        <taxon>Fungi incertae sedis</taxon>
        <taxon>Mucoromycota</taxon>
        <taxon>Glomeromycotina</taxon>
        <taxon>Glomeromycetes</taxon>
        <taxon>Diversisporales</taxon>
        <taxon>Gigasporaceae</taxon>
        <taxon>Dentiscutata</taxon>
    </lineage>
</organism>
<dbReference type="Proteomes" id="UP000789405">
    <property type="component" value="Unassembled WGS sequence"/>
</dbReference>
<proteinExistence type="predicted"/>
<feature type="region of interest" description="Disordered" evidence="1">
    <location>
        <begin position="22"/>
        <end position="186"/>
    </location>
</feature>
<feature type="compositionally biased region" description="Basic and acidic residues" evidence="1">
    <location>
        <begin position="81"/>
        <end position="92"/>
    </location>
</feature>
<protein>
    <submittedName>
        <fullName evidence="2">3228_t:CDS:1</fullName>
    </submittedName>
</protein>
<gene>
    <name evidence="2" type="ORF">DERYTH_LOCUS12796</name>
</gene>
<dbReference type="EMBL" id="CAJVPY010008575">
    <property type="protein sequence ID" value="CAG8697885.1"/>
    <property type="molecule type" value="Genomic_DNA"/>
</dbReference>
<sequence>MINSSSVKEDIVHDVFDFTITSSKQGSESHENRSENMSSPPQNKSEKNHTTEILLTPVSENHVSGNNDKKDSITILSVSRKFTDDNRDKGKCINDSSADLPETKVSIPTKSQRECTGSHQTSNSSSSKVKASISTESQISDYSSDSARASMTVPKKLPDITLEESLETKSSTTVKPLSPERRMLRI</sequence>
<evidence type="ECO:0000313" key="2">
    <source>
        <dbReference type="EMBL" id="CAG8697885.1"/>
    </source>
</evidence>
<evidence type="ECO:0000256" key="1">
    <source>
        <dbReference type="SAM" id="MobiDB-lite"/>
    </source>
</evidence>
<evidence type="ECO:0000313" key="3">
    <source>
        <dbReference type="Proteomes" id="UP000789405"/>
    </source>
</evidence>
<feature type="compositionally biased region" description="Polar residues" evidence="1">
    <location>
        <begin position="138"/>
        <end position="149"/>
    </location>
</feature>
<keyword evidence="3" id="KW-1185">Reference proteome</keyword>
<name>A0A9N9HNC7_9GLOM</name>
<dbReference type="AlphaFoldDB" id="A0A9N9HNC7"/>